<keyword evidence="11" id="KW-1133">Transmembrane helix</keyword>
<name>A0A7C2JXP7_9PLAN</name>
<keyword evidence="11" id="KW-0812">Transmembrane</keyword>
<feature type="coiled-coil region" evidence="10">
    <location>
        <begin position="375"/>
        <end position="409"/>
    </location>
</feature>
<dbReference type="InterPro" id="IPR036890">
    <property type="entry name" value="HATPase_C_sf"/>
</dbReference>
<dbReference type="InterPro" id="IPR005467">
    <property type="entry name" value="His_kinase_dom"/>
</dbReference>
<dbReference type="SUPFAM" id="SSF55874">
    <property type="entry name" value="ATPase domain of HSP90 chaperone/DNA topoisomerase II/histidine kinase"/>
    <property type="match status" value="1"/>
</dbReference>
<gene>
    <name evidence="14" type="ORF">ENQ76_06310</name>
</gene>
<dbReference type="PROSITE" id="PS50885">
    <property type="entry name" value="HAMP"/>
    <property type="match status" value="1"/>
</dbReference>
<dbReference type="PANTHER" id="PTHR44936:SF9">
    <property type="entry name" value="SENSOR PROTEIN CREC"/>
    <property type="match status" value="1"/>
</dbReference>
<dbReference type="GO" id="GO:0016020">
    <property type="term" value="C:membrane"/>
    <property type="evidence" value="ECO:0007669"/>
    <property type="project" value="UniProtKB-SubCell"/>
</dbReference>
<evidence type="ECO:0000256" key="1">
    <source>
        <dbReference type="ARBA" id="ARBA00000085"/>
    </source>
</evidence>
<dbReference type="GO" id="GO:0000160">
    <property type="term" value="P:phosphorelay signal transduction system"/>
    <property type="evidence" value="ECO:0007669"/>
    <property type="project" value="UniProtKB-KW"/>
</dbReference>
<dbReference type="Gene3D" id="1.10.287.130">
    <property type="match status" value="1"/>
</dbReference>
<evidence type="ECO:0000256" key="5">
    <source>
        <dbReference type="ARBA" id="ARBA00022679"/>
    </source>
</evidence>
<dbReference type="EMBL" id="DSOK01000182">
    <property type="protein sequence ID" value="HEN15066.1"/>
    <property type="molecule type" value="Genomic_DNA"/>
</dbReference>
<evidence type="ECO:0000256" key="9">
    <source>
        <dbReference type="ARBA" id="ARBA00023012"/>
    </source>
</evidence>
<evidence type="ECO:0000259" key="12">
    <source>
        <dbReference type="PROSITE" id="PS50109"/>
    </source>
</evidence>
<comment type="catalytic activity">
    <reaction evidence="1">
        <text>ATP + protein L-histidine = ADP + protein N-phospho-L-histidine.</text>
        <dbReference type="EC" id="2.7.13.3"/>
    </reaction>
</comment>
<keyword evidence="6" id="KW-0547">Nucleotide-binding</keyword>
<dbReference type="AlphaFoldDB" id="A0A7C2JXP7"/>
<feature type="transmembrane region" description="Helical" evidence="11">
    <location>
        <begin position="178"/>
        <end position="202"/>
    </location>
</feature>
<dbReference type="InterPro" id="IPR003594">
    <property type="entry name" value="HATPase_dom"/>
</dbReference>
<evidence type="ECO:0000256" key="10">
    <source>
        <dbReference type="SAM" id="Coils"/>
    </source>
</evidence>
<keyword evidence="7 14" id="KW-0418">Kinase</keyword>
<evidence type="ECO:0000256" key="4">
    <source>
        <dbReference type="ARBA" id="ARBA00022553"/>
    </source>
</evidence>
<feature type="domain" description="Histidine kinase" evidence="12">
    <location>
        <begin position="411"/>
        <end position="615"/>
    </location>
</feature>
<keyword evidence="8" id="KW-0067">ATP-binding</keyword>
<comment type="subcellular location">
    <subcellularLocation>
        <location evidence="2">Membrane</location>
    </subcellularLocation>
</comment>
<dbReference type="CDD" id="cd00075">
    <property type="entry name" value="HATPase"/>
    <property type="match status" value="1"/>
</dbReference>
<keyword evidence="5" id="KW-0808">Transferase</keyword>
<evidence type="ECO:0000259" key="13">
    <source>
        <dbReference type="PROSITE" id="PS50885"/>
    </source>
</evidence>
<keyword evidence="11" id="KW-0472">Membrane</keyword>
<dbReference type="CDD" id="cd06225">
    <property type="entry name" value="HAMP"/>
    <property type="match status" value="1"/>
</dbReference>
<organism evidence="14">
    <name type="scientific">Schlesneria paludicola</name>
    <dbReference type="NCBI Taxonomy" id="360056"/>
    <lineage>
        <taxon>Bacteria</taxon>
        <taxon>Pseudomonadati</taxon>
        <taxon>Planctomycetota</taxon>
        <taxon>Planctomycetia</taxon>
        <taxon>Planctomycetales</taxon>
        <taxon>Planctomycetaceae</taxon>
        <taxon>Schlesneria</taxon>
    </lineage>
</organism>
<dbReference type="SMART" id="SM00304">
    <property type="entry name" value="HAMP"/>
    <property type="match status" value="1"/>
</dbReference>
<keyword evidence="10" id="KW-0175">Coiled coil</keyword>
<keyword evidence="9" id="KW-0902">Two-component regulatory system</keyword>
<reference evidence="14" key="1">
    <citation type="journal article" date="2020" name="mSystems">
        <title>Genome- and Community-Level Interaction Insights into Carbon Utilization and Element Cycling Functions of Hydrothermarchaeota in Hydrothermal Sediment.</title>
        <authorList>
            <person name="Zhou Z."/>
            <person name="Liu Y."/>
            <person name="Xu W."/>
            <person name="Pan J."/>
            <person name="Luo Z.H."/>
            <person name="Li M."/>
        </authorList>
    </citation>
    <scope>NUCLEOTIDE SEQUENCE [LARGE SCALE GENOMIC DNA]</scope>
    <source>
        <strain evidence="14">SpSt-339</strain>
    </source>
</reference>
<feature type="domain" description="HAMP" evidence="13">
    <location>
        <begin position="341"/>
        <end position="394"/>
    </location>
</feature>
<dbReference type="SMART" id="SM00387">
    <property type="entry name" value="HATPase_c"/>
    <property type="match status" value="1"/>
</dbReference>
<dbReference type="PROSITE" id="PS50109">
    <property type="entry name" value="HIS_KIN"/>
    <property type="match status" value="1"/>
</dbReference>
<evidence type="ECO:0000256" key="8">
    <source>
        <dbReference type="ARBA" id="ARBA00022840"/>
    </source>
</evidence>
<evidence type="ECO:0000313" key="14">
    <source>
        <dbReference type="EMBL" id="HEN15066.1"/>
    </source>
</evidence>
<dbReference type="GO" id="GO:0005524">
    <property type="term" value="F:ATP binding"/>
    <property type="evidence" value="ECO:0007669"/>
    <property type="project" value="UniProtKB-KW"/>
</dbReference>
<dbReference type="Pfam" id="PF02518">
    <property type="entry name" value="HATPase_c"/>
    <property type="match status" value="1"/>
</dbReference>
<evidence type="ECO:0000256" key="7">
    <source>
        <dbReference type="ARBA" id="ARBA00022777"/>
    </source>
</evidence>
<accession>A0A7C2JXP7</accession>
<keyword evidence="4" id="KW-0597">Phosphoprotein</keyword>
<evidence type="ECO:0000256" key="6">
    <source>
        <dbReference type="ARBA" id="ARBA00022741"/>
    </source>
</evidence>
<evidence type="ECO:0000256" key="11">
    <source>
        <dbReference type="SAM" id="Phobius"/>
    </source>
</evidence>
<dbReference type="EC" id="2.7.13.3" evidence="3"/>
<dbReference type="GO" id="GO:0004673">
    <property type="term" value="F:protein histidine kinase activity"/>
    <property type="evidence" value="ECO:0007669"/>
    <property type="project" value="UniProtKB-EC"/>
</dbReference>
<sequence length="622" mass="67811">MSKLCSVPASSFSLSTVFFPLASTAVILPVITPPACCWAKIMSANSTTARQTPRPLWQARNVGFMTENPGGSKSRSEGKRCCRLNRRLRRAVNGPTREQPGGAQRLEEILESETRNPKEPRSPKCLNDGPRPRFGFRAWGFLRISELEFRICRSALSLTRVDNRVASTPVKHSIRYQLLTPLLLALVAAVLGVAGFSAWVNLSRRVAQLKERQDDVVGVLEHATFPLTDPILEQMARLSGQQFLVWHPEREQIVASSLARVPGDVERMLAASAEPPEALAFGGDRYAVRTARLRSQPQQRMFVLTSQRSLAEARWEAIWPPFAVGGGTLVLLVPWLLLLTHGWSQRLQGIQQSVARIAAGDLKAIPVADRRDDELSALVADIHRMSERLQQLQQELIQTERERMVAQLAAGFAHQFRNGVAGAAMALQLHAGRCSSANDQSLSVARKQLELLETEIRGLLSLARRTESPRQSLEMPELVGEAVALVAPAAEHRGIALANESPHYGPFLEGSHDGVRSALVNLLLNAIDAAGPSGQVRVRAVPDAAGWTVSIEDNGPGPAAAVAARMTEAFVTTKPEGIGLGLTVVAAVAHDHGGRLSWRRDGGWTVVELWLPFHRASTASAE</sequence>
<evidence type="ECO:0000256" key="3">
    <source>
        <dbReference type="ARBA" id="ARBA00012438"/>
    </source>
</evidence>
<dbReference type="InterPro" id="IPR050980">
    <property type="entry name" value="2C_sensor_his_kinase"/>
</dbReference>
<dbReference type="Pfam" id="PF00672">
    <property type="entry name" value="HAMP"/>
    <property type="match status" value="1"/>
</dbReference>
<dbReference type="InterPro" id="IPR003660">
    <property type="entry name" value="HAMP_dom"/>
</dbReference>
<proteinExistence type="predicted"/>
<dbReference type="PANTHER" id="PTHR44936">
    <property type="entry name" value="SENSOR PROTEIN CREC"/>
    <property type="match status" value="1"/>
</dbReference>
<comment type="caution">
    <text evidence="14">The sequence shown here is derived from an EMBL/GenBank/DDBJ whole genome shotgun (WGS) entry which is preliminary data.</text>
</comment>
<dbReference type="Gene3D" id="3.30.565.10">
    <property type="entry name" value="Histidine kinase-like ATPase, C-terminal domain"/>
    <property type="match status" value="1"/>
</dbReference>
<evidence type="ECO:0000256" key="2">
    <source>
        <dbReference type="ARBA" id="ARBA00004370"/>
    </source>
</evidence>
<protein>
    <recommendedName>
        <fullName evidence="3">histidine kinase</fullName>
        <ecNumber evidence="3">2.7.13.3</ecNumber>
    </recommendedName>
</protein>